<accession>A0A518JU88</accession>
<reference evidence="1 2" key="1">
    <citation type="submission" date="2019-02" db="EMBL/GenBank/DDBJ databases">
        <title>Deep-cultivation of Planctomycetes and their phenomic and genomic characterization uncovers novel biology.</title>
        <authorList>
            <person name="Wiegand S."/>
            <person name="Jogler M."/>
            <person name="Boedeker C."/>
            <person name="Pinto D."/>
            <person name="Vollmers J."/>
            <person name="Rivas-Marin E."/>
            <person name="Kohn T."/>
            <person name="Peeters S.H."/>
            <person name="Heuer A."/>
            <person name="Rast P."/>
            <person name="Oberbeckmann S."/>
            <person name="Bunk B."/>
            <person name="Jeske O."/>
            <person name="Meyerdierks A."/>
            <person name="Storesund J.E."/>
            <person name="Kallscheuer N."/>
            <person name="Luecker S."/>
            <person name="Lage O.M."/>
            <person name="Pohl T."/>
            <person name="Merkel B.J."/>
            <person name="Hornburger P."/>
            <person name="Mueller R.-W."/>
            <person name="Bruemmer F."/>
            <person name="Labrenz M."/>
            <person name="Spormann A.M."/>
            <person name="Op den Camp H."/>
            <person name="Overmann J."/>
            <person name="Amann R."/>
            <person name="Jetten M.S.M."/>
            <person name="Mascher T."/>
            <person name="Medema M.H."/>
            <person name="Devos D.P."/>
            <person name="Kaster A.-K."/>
            <person name="Ovreas L."/>
            <person name="Rohde M."/>
            <person name="Galperin M.Y."/>
            <person name="Jogler C."/>
        </authorList>
    </citation>
    <scope>NUCLEOTIDE SEQUENCE [LARGE SCALE GENOMIC DNA]</scope>
    <source>
        <strain evidence="1 2">Poly24</strain>
    </source>
</reference>
<dbReference type="EMBL" id="CP036348">
    <property type="protein sequence ID" value="QDV69095.1"/>
    <property type="molecule type" value="Genomic_DNA"/>
</dbReference>
<organism evidence="1 2">
    <name type="scientific">Rosistilla carotiformis</name>
    <dbReference type="NCBI Taxonomy" id="2528017"/>
    <lineage>
        <taxon>Bacteria</taxon>
        <taxon>Pseudomonadati</taxon>
        <taxon>Planctomycetota</taxon>
        <taxon>Planctomycetia</taxon>
        <taxon>Pirellulales</taxon>
        <taxon>Pirellulaceae</taxon>
        <taxon>Rosistilla</taxon>
    </lineage>
</organism>
<dbReference type="AlphaFoldDB" id="A0A518JU88"/>
<proteinExistence type="predicted"/>
<dbReference type="KEGG" id="rcf:Poly24_28090"/>
<protein>
    <submittedName>
        <fullName evidence="1">Uncharacterized protein</fullName>
    </submittedName>
</protein>
<evidence type="ECO:0000313" key="2">
    <source>
        <dbReference type="Proteomes" id="UP000315082"/>
    </source>
</evidence>
<evidence type="ECO:0000313" key="1">
    <source>
        <dbReference type="EMBL" id="QDV69095.1"/>
    </source>
</evidence>
<dbReference type="Proteomes" id="UP000315082">
    <property type="component" value="Chromosome"/>
</dbReference>
<dbReference type="RefSeq" id="WP_145096009.1">
    <property type="nucleotide sequence ID" value="NZ_CP036348.1"/>
</dbReference>
<gene>
    <name evidence="1" type="ORF">Poly24_28090</name>
</gene>
<keyword evidence="2" id="KW-1185">Reference proteome</keyword>
<sequence>MKYSFPLILAILFLGVKLRDVEADLQVILLTSSCHNSPDLYDWQNDKWQNVARYGAGLSQLNCPSFGRR</sequence>
<name>A0A518JU88_9BACT</name>